<dbReference type="RefSeq" id="WP_344422404.1">
    <property type="nucleotide sequence ID" value="NZ_BAAAQK010000019.1"/>
</dbReference>
<gene>
    <name evidence="1" type="ORF">GCM10009836_52130</name>
</gene>
<reference evidence="1 2" key="1">
    <citation type="journal article" date="2019" name="Int. J. Syst. Evol. Microbiol.">
        <title>The Global Catalogue of Microorganisms (GCM) 10K type strain sequencing project: providing services to taxonomists for standard genome sequencing and annotation.</title>
        <authorList>
            <consortium name="The Broad Institute Genomics Platform"/>
            <consortium name="The Broad Institute Genome Sequencing Center for Infectious Disease"/>
            <person name="Wu L."/>
            <person name="Ma J."/>
        </authorList>
    </citation>
    <scope>NUCLEOTIDE SEQUENCE [LARGE SCALE GENOMIC DNA]</scope>
    <source>
        <strain evidence="1 2">JCM 16009</strain>
    </source>
</reference>
<dbReference type="EMBL" id="BAAAQK010000019">
    <property type="protein sequence ID" value="GAA1865346.1"/>
    <property type="molecule type" value="Genomic_DNA"/>
</dbReference>
<accession>A0ABN2NE72</accession>
<evidence type="ECO:0008006" key="3">
    <source>
        <dbReference type="Google" id="ProtNLM"/>
    </source>
</evidence>
<sequence length="251" mass="26481">MSYTANASTVIRALSRAGIEVPDAVKDQLEQNALTVTVPDTEAAEAMVAAATNQDELDAAVMALFQATSVADVDSTRVSRKVREVRSRALRAALDPVIPDLYEVVCQRYNSAAEPFTEAVSLIPDLTGVSPADVSPEVSQALTGARTAAAELNSLLGLYQALQKLEASDQTGWRPDDGVKLTSAAALVGQLGEFNSDEEQSNAVHLVNGYARKRTDLSLTALAPHVGVLRTGGRLDLVTPNVAKARQLAAV</sequence>
<dbReference type="Proteomes" id="UP001500449">
    <property type="component" value="Unassembled WGS sequence"/>
</dbReference>
<protein>
    <recommendedName>
        <fullName evidence="3">DUF222 domain-containing protein</fullName>
    </recommendedName>
</protein>
<comment type="caution">
    <text evidence="1">The sequence shown here is derived from an EMBL/GenBank/DDBJ whole genome shotgun (WGS) entry which is preliminary data.</text>
</comment>
<evidence type="ECO:0000313" key="2">
    <source>
        <dbReference type="Proteomes" id="UP001500449"/>
    </source>
</evidence>
<proteinExistence type="predicted"/>
<evidence type="ECO:0000313" key="1">
    <source>
        <dbReference type="EMBL" id="GAA1865346.1"/>
    </source>
</evidence>
<keyword evidence="2" id="KW-1185">Reference proteome</keyword>
<name>A0ABN2NE72_9PSEU</name>
<organism evidence="1 2">
    <name type="scientific">Pseudonocardia ailaonensis</name>
    <dbReference type="NCBI Taxonomy" id="367279"/>
    <lineage>
        <taxon>Bacteria</taxon>
        <taxon>Bacillati</taxon>
        <taxon>Actinomycetota</taxon>
        <taxon>Actinomycetes</taxon>
        <taxon>Pseudonocardiales</taxon>
        <taxon>Pseudonocardiaceae</taxon>
        <taxon>Pseudonocardia</taxon>
    </lineage>
</organism>